<dbReference type="SUPFAM" id="SSF51126">
    <property type="entry name" value="Pectin lyase-like"/>
    <property type="match status" value="1"/>
</dbReference>
<dbReference type="EMBL" id="CAEZZU010000052">
    <property type="protein sequence ID" value="CAB4775192.1"/>
    <property type="molecule type" value="Genomic_DNA"/>
</dbReference>
<reference evidence="1" key="1">
    <citation type="submission" date="2020-05" db="EMBL/GenBank/DDBJ databases">
        <authorList>
            <person name="Chiriac C."/>
            <person name="Salcher M."/>
            <person name="Ghai R."/>
            <person name="Kavagutti S V."/>
        </authorList>
    </citation>
    <scope>NUCLEOTIDE SEQUENCE</scope>
</reference>
<proteinExistence type="predicted"/>
<dbReference type="PROSITE" id="PS51318">
    <property type="entry name" value="TAT"/>
    <property type="match status" value="1"/>
</dbReference>
<name>A0A6J6VRR8_9ZZZZ</name>
<protein>
    <submittedName>
        <fullName evidence="1">Unannotated protein</fullName>
    </submittedName>
</protein>
<dbReference type="InterPro" id="IPR012334">
    <property type="entry name" value="Pectin_lyas_fold"/>
</dbReference>
<organism evidence="1">
    <name type="scientific">freshwater metagenome</name>
    <dbReference type="NCBI Taxonomy" id="449393"/>
    <lineage>
        <taxon>unclassified sequences</taxon>
        <taxon>metagenomes</taxon>
        <taxon>ecological metagenomes</taxon>
    </lineage>
</organism>
<sequence>MRFAGTRSRRLALIAGAAAITTASLGIGPIMAASAATTCTTESAPAWSTRPRMPSNFCGGAGISATTTTTRPLPTRPPAVGVNGVFTVPSSIDSTGATEVSTALQEWVASIPAASTAKPMTIRFAKAGTYWSDYTLLLRKRAGNVTGGIVGNMWRSLPSFDASNVTLDLNGSTIVQRTVQPWRWGSGVVLDERKRWGNPMIFTSGATNVRITNGFLVGSATGGRYDPNREDWMGILIGGDNDDDIAQNMKVDHLGIRNVWGDFIYLASQTSRGKLLKDVTIEDNTMANAGRQGIVIHGGNNLLIQRNDFTNVKRYLFDSEPAAVHGWKDVKITANTGEAGNLGYFQFTGNKTSEASGLSITNNSISAGHLTMEIGNGSDSLRAGATITGNRSLDPTEFRRSNLHRSLITISRWSSVNISNNSDRVVANSQPFALNTDRSSATVVANNWSGR</sequence>
<dbReference type="Gene3D" id="2.160.20.10">
    <property type="entry name" value="Single-stranded right-handed beta-helix, Pectin lyase-like"/>
    <property type="match status" value="1"/>
</dbReference>
<dbReference type="InterPro" id="IPR011050">
    <property type="entry name" value="Pectin_lyase_fold/virulence"/>
</dbReference>
<dbReference type="InterPro" id="IPR006311">
    <property type="entry name" value="TAT_signal"/>
</dbReference>
<dbReference type="AlphaFoldDB" id="A0A6J6VRR8"/>
<accession>A0A6J6VRR8</accession>
<evidence type="ECO:0000313" key="1">
    <source>
        <dbReference type="EMBL" id="CAB4775192.1"/>
    </source>
</evidence>
<gene>
    <name evidence="1" type="ORF">UFOPK2925_00496</name>
</gene>